<feature type="domain" description="HTH lacI-type" evidence="4">
    <location>
        <begin position="6"/>
        <end position="62"/>
    </location>
</feature>
<dbReference type="SUPFAM" id="SSF53822">
    <property type="entry name" value="Periplasmic binding protein-like I"/>
    <property type="match status" value="1"/>
</dbReference>
<reference evidence="5 6" key="1">
    <citation type="submission" date="2019-05" db="EMBL/GenBank/DDBJ databases">
        <title>Kocuria coralli sp. nov., a novel actinobacterium isolated from coral reef seawater.</title>
        <authorList>
            <person name="Li J."/>
        </authorList>
    </citation>
    <scope>NUCLEOTIDE SEQUENCE [LARGE SCALE GENOMIC DNA]</scope>
    <source>
        <strain evidence="5 6">SCSIO 13007</strain>
    </source>
</reference>
<protein>
    <submittedName>
        <fullName evidence="5">LacI family transcriptional regulator</fullName>
    </submittedName>
</protein>
<gene>
    <name evidence="5" type="ORF">FCK90_12725</name>
</gene>
<keyword evidence="2" id="KW-0238">DNA-binding</keyword>
<dbReference type="Pfam" id="PF00356">
    <property type="entry name" value="LacI"/>
    <property type="match status" value="1"/>
</dbReference>
<evidence type="ECO:0000313" key="6">
    <source>
        <dbReference type="Proteomes" id="UP000325957"/>
    </source>
</evidence>
<dbReference type="EMBL" id="SZWF01000021">
    <property type="protein sequence ID" value="KAA9393364.1"/>
    <property type="molecule type" value="Genomic_DNA"/>
</dbReference>
<keyword evidence="3" id="KW-0804">Transcription</keyword>
<dbReference type="InterPro" id="IPR010982">
    <property type="entry name" value="Lambda_DNA-bd_dom_sf"/>
</dbReference>
<dbReference type="PROSITE" id="PS50932">
    <property type="entry name" value="HTH_LACI_2"/>
    <property type="match status" value="1"/>
</dbReference>
<dbReference type="PANTHER" id="PTHR30146:SF138">
    <property type="entry name" value="TRANSCRIPTIONAL REGULATORY PROTEIN"/>
    <property type="match status" value="1"/>
</dbReference>
<dbReference type="InterPro" id="IPR046335">
    <property type="entry name" value="LacI/GalR-like_sensor"/>
</dbReference>
<evidence type="ECO:0000256" key="2">
    <source>
        <dbReference type="ARBA" id="ARBA00023125"/>
    </source>
</evidence>
<proteinExistence type="predicted"/>
<dbReference type="Gene3D" id="3.40.50.2300">
    <property type="match status" value="2"/>
</dbReference>
<accession>A0A5J5KUW5</accession>
<evidence type="ECO:0000313" key="5">
    <source>
        <dbReference type="EMBL" id="KAA9393364.1"/>
    </source>
</evidence>
<dbReference type="SUPFAM" id="SSF47413">
    <property type="entry name" value="lambda repressor-like DNA-binding domains"/>
    <property type="match status" value="1"/>
</dbReference>
<dbReference type="SMART" id="SM00354">
    <property type="entry name" value="HTH_LACI"/>
    <property type="match status" value="1"/>
</dbReference>
<evidence type="ECO:0000259" key="4">
    <source>
        <dbReference type="PROSITE" id="PS50932"/>
    </source>
</evidence>
<dbReference type="CDD" id="cd01392">
    <property type="entry name" value="HTH_LacI"/>
    <property type="match status" value="1"/>
</dbReference>
<dbReference type="Proteomes" id="UP000325957">
    <property type="component" value="Unassembled WGS sequence"/>
</dbReference>
<dbReference type="OrthoDB" id="37081at2"/>
<evidence type="ECO:0000256" key="3">
    <source>
        <dbReference type="ARBA" id="ARBA00023163"/>
    </source>
</evidence>
<organism evidence="5 6">
    <name type="scientific">Kocuria coralli</name>
    <dbReference type="NCBI Taxonomy" id="1461025"/>
    <lineage>
        <taxon>Bacteria</taxon>
        <taxon>Bacillati</taxon>
        <taxon>Actinomycetota</taxon>
        <taxon>Actinomycetes</taxon>
        <taxon>Micrococcales</taxon>
        <taxon>Micrococcaceae</taxon>
        <taxon>Kocuria</taxon>
    </lineage>
</organism>
<dbReference type="Pfam" id="PF13377">
    <property type="entry name" value="Peripla_BP_3"/>
    <property type="match status" value="1"/>
</dbReference>
<name>A0A5J5KUW5_9MICC</name>
<dbReference type="GO" id="GO:0003700">
    <property type="term" value="F:DNA-binding transcription factor activity"/>
    <property type="evidence" value="ECO:0007669"/>
    <property type="project" value="TreeGrafter"/>
</dbReference>
<dbReference type="InterPro" id="IPR000843">
    <property type="entry name" value="HTH_LacI"/>
</dbReference>
<dbReference type="RefSeq" id="WP_158034677.1">
    <property type="nucleotide sequence ID" value="NZ_ML708625.1"/>
</dbReference>
<comment type="caution">
    <text evidence="5">The sequence shown here is derived from an EMBL/GenBank/DDBJ whole genome shotgun (WGS) entry which is preliminary data.</text>
</comment>
<keyword evidence="6" id="KW-1185">Reference proteome</keyword>
<evidence type="ECO:0000256" key="1">
    <source>
        <dbReference type="ARBA" id="ARBA00023015"/>
    </source>
</evidence>
<keyword evidence="1" id="KW-0805">Transcription regulation</keyword>
<dbReference type="PANTHER" id="PTHR30146">
    <property type="entry name" value="LACI-RELATED TRANSCRIPTIONAL REPRESSOR"/>
    <property type="match status" value="1"/>
</dbReference>
<dbReference type="AlphaFoldDB" id="A0A5J5KUW5"/>
<sequence>MGAKRATIADVAARAGVDPGLVSKVLNNKPGLSIRDSTRERVHRAATELSYRPSNAARSLRTSRTGALGVLLPTFTNPIWTIILDAAEAEADRRGYTLVAGIAGDASSGQDRRPSRFLEWVRSGTVDRLLVASTLSDEDLGNGFGQTPWLHINRRPDTSRRHVLLDDAAGMHLATEHLLDLGHRRLAHVSGPLDTDSGRRRLAGFEAATTAAGLGTLPVAEARYDTESGHRAMQALLTHEDEVTGVVCANVASAAGVLAAAVENGLRVPEDLSVIALHDIGLARSFQPALTTVLMPLDELGRRAVSLILDRPADDEIDEMITGPIRLVERASTAPPPMTRHA</sequence>
<dbReference type="CDD" id="cd06267">
    <property type="entry name" value="PBP1_LacI_sugar_binding-like"/>
    <property type="match status" value="1"/>
</dbReference>
<dbReference type="GO" id="GO:0000976">
    <property type="term" value="F:transcription cis-regulatory region binding"/>
    <property type="evidence" value="ECO:0007669"/>
    <property type="project" value="TreeGrafter"/>
</dbReference>
<dbReference type="Gene3D" id="1.10.260.40">
    <property type="entry name" value="lambda repressor-like DNA-binding domains"/>
    <property type="match status" value="1"/>
</dbReference>
<dbReference type="InterPro" id="IPR028082">
    <property type="entry name" value="Peripla_BP_I"/>
</dbReference>